<keyword evidence="3 6" id="KW-0347">Helicase</keyword>
<feature type="compositionally biased region" description="Basic and acidic residues" evidence="7">
    <location>
        <begin position="15"/>
        <end position="33"/>
    </location>
</feature>
<dbReference type="Pfam" id="PF00271">
    <property type="entry name" value="Helicase_C"/>
    <property type="match status" value="1"/>
</dbReference>
<dbReference type="InterPro" id="IPR001650">
    <property type="entry name" value="Helicase_C-like"/>
</dbReference>
<feature type="domain" description="Helicase ATP-binding" evidence="8">
    <location>
        <begin position="96"/>
        <end position="271"/>
    </location>
</feature>
<keyword evidence="2 6" id="KW-0378">Hydrolase</keyword>
<dbReference type="CDD" id="cd18787">
    <property type="entry name" value="SF2_C_DEAD"/>
    <property type="match status" value="1"/>
</dbReference>
<keyword evidence="4 6" id="KW-0067">ATP-binding</keyword>
<feature type="compositionally biased region" description="Low complexity" evidence="7">
    <location>
        <begin position="37"/>
        <end position="46"/>
    </location>
</feature>
<evidence type="ECO:0000256" key="4">
    <source>
        <dbReference type="ARBA" id="ARBA00022840"/>
    </source>
</evidence>
<feature type="compositionally biased region" description="Basic and acidic residues" evidence="7">
    <location>
        <begin position="567"/>
        <end position="577"/>
    </location>
</feature>
<dbReference type="PROSITE" id="PS00039">
    <property type="entry name" value="DEAD_ATP_HELICASE"/>
    <property type="match status" value="1"/>
</dbReference>
<feature type="compositionally biased region" description="Basic and acidic residues" evidence="7">
    <location>
        <begin position="848"/>
        <end position="859"/>
    </location>
</feature>
<evidence type="ECO:0000256" key="5">
    <source>
        <dbReference type="ARBA" id="ARBA00022884"/>
    </source>
</evidence>
<evidence type="ECO:0000256" key="1">
    <source>
        <dbReference type="ARBA" id="ARBA00022741"/>
    </source>
</evidence>
<evidence type="ECO:0000256" key="7">
    <source>
        <dbReference type="SAM" id="MobiDB-lite"/>
    </source>
</evidence>
<dbReference type="GO" id="GO:0005524">
    <property type="term" value="F:ATP binding"/>
    <property type="evidence" value="ECO:0007669"/>
    <property type="project" value="UniProtKB-UniRule"/>
</dbReference>
<evidence type="ECO:0000259" key="8">
    <source>
        <dbReference type="PROSITE" id="PS51192"/>
    </source>
</evidence>
<dbReference type="PANTHER" id="PTHR24031">
    <property type="entry name" value="RNA HELICASE"/>
    <property type="match status" value="1"/>
</dbReference>
<dbReference type="SMART" id="SM00490">
    <property type="entry name" value="HELICc"/>
    <property type="match status" value="1"/>
</dbReference>
<dbReference type="GO" id="GO:0003724">
    <property type="term" value="F:RNA helicase activity"/>
    <property type="evidence" value="ECO:0007669"/>
    <property type="project" value="UniProtKB-EC"/>
</dbReference>
<keyword evidence="5 6" id="KW-0694">RNA-binding</keyword>
<gene>
    <name evidence="10" type="ORF">DTER00134_LOCUS11622</name>
</gene>
<dbReference type="Pfam" id="PF00270">
    <property type="entry name" value="DEAD"/>
    <property type="match status" value="1"/>
</dbReference>
<comment type="similarity">
    <text evidence="6">Belongs to the DEAD box helicase family.</text>
</comment>
<evidence type="ECO:0000256" key="6">
    <source>
        <dbReference type="RuleBase" id="RU365068"/>
    </source>
</evidence>
<dbReference type="SMART" id="SM01178">
    <property type="entry name" value="DUF4217"/>
    <property type="match status" value="1"/>
</dbReference>
<sequence length="918" mass="98650">MGKQGGGGKQRTKQKHEEKKLSKKSLQEAREIEQLEAEIAAGAPAPGTNPLATTPSDSGGYASARAFEGLPLSQYTKNGLKAAKFVTLTAVQRATLPHALAGRDILGAAKTGSGKTLAFLIPLVEKLYRLKWTRFDGLGGLVLTPTRELAMQIFEELRKIGKEHDLSAGLLIGGKKVKEEQAVVNNMNILVATPGRLLQHMDETAGFDATNVQILVLDEADRILDMGFSATVDAILENLPREGRQTMLFSATQTKSVKDLARLSLTDPEYLAIHAEAATPTPLKLQQAYAVVPAPQKMDVLWSFIKSHLHTKTIIFLSTCKQVRFVYEALKKLRPGVPLRALHGGMKQMKRMAVFYEYCQAKSMMLFATDIAARGLDFPKVDWVLQFDCPEDVASYIHRVGRTARYMSAGRALMLLMPSEQKGMLAQLEEAKVPIRQIKINPAKQQPIGPALQALLSKNVELKEFAQRAMVAYVRSEFLQPNKAVHDVTTLPAVDLAQSWGLLTAPRLRFLKKVGKQRQVLLDVGADGGGALGSTEGKEGGSSHEEDEEMVENGAREPAGKSARNISNKDGEAKEADKEEEEEEEDEENEDGSQIGNHAEPQALHQAGQQSSSKGSKGKAALKGAAQASKDSDEEEDFFSVKRRNVFDEPDGEAQVQAAAAAAMGTGTAKKKKMKIKVGRSTGQRTVFDEGGEAMDPLALLASDQLGGASAGSLQGDGVPADQAAEEDGLYVVADAPEDRFKAAADFMRRRDKADKLRLQALRREAKAQARARRRAREAEEGEGGPVAVLGSGGDGSEDRGSSGSEYETDSDREASVSSSGDEGGVKRRGQGRGRQDVSDSGSDSEEERGGQKARKGMEVSHLGMARKAKRERGVNDDSGGDAGGSAGGGKKSKRGGVDSLSLEEQETLALKLLGGGK</sequence>
<feature type="domain" description="Helicase C-terminal" evidence="9">
    <location>
        <begin position="297"/>
        <end position="456"/>
    </location>
</feature>
<keyword evidence="1 6" id="KW-0547">Nucleotide-binding</keyword>
<dbReference type="SMART" id="SM00487">
    <property type="entry name" value="DEXDc"/>
    <property type="match status" value="1"/>
</dbReference>
<organism evidence="10">
    <name type="scientific">Dunaliella tertiolecta</name>
    <name type="common">Green alga</name>
    <dbReference type="NCBI Taxonomy" id="3047"/>
    <lineage>
        <taxon>Eukaryota</taxon>
        <taxon>Viridiplantae</taxon>
        <taxon>Chlorophyta</taxon>
        <taxon>core chlorophytes</taxon>
        <taxon>Chlorophyceae</taxon>
        <taxon>CS clade</taxon>
        <taxon>Chlamydomonadales</taxon>
        <taxon>Dunaliellaceae</taxon>
        <taxon>Dunaliella</taxon>
    </lineage>
</organism>
<dbReference type="InterPro" id="IPR000629">
    <property type="entry name" value="RNA-helicase_DEAD-box_CS"/>
</dbReference>
<dbReference type="GO" id="GO:0003723">
    <property type="term" value="F:RNA binding"/>
    <property type="evidence" value="ECO:0007669"/>
    <property type="project" value="UniProtKB-UniRule"/>
</dbReference>
<comment type="domain">
    <text evidence="6">The Q motif is unique to and characteristic of the DEAD box family of RNA helicases and controls ATP binding and hydrolysis.</text>
</comment>
<feature type="compositionally biased region" description="Basic residues" evidence="7">
    <location>
        <begin position="669"/>
        <end position="678"/>
    </location>
</feature>
<dbReference type="InterPro" id="IPR025313">
    <property type="entry name" value="SPB4-like_CTE"/>
</dbReference>
<feature type="compositionally biased region" description="Low complexity" evidence="7">
    <location>
        <begin position="606"/>
        <end position="629"/>
    </location>
</feature>
<dbReference type="InterPro" id="IPR027417">
    <property type="entry name" value="P-loop_NTPase"/>
</dbReference>
<dbReference type="AlphaFoldDB" id="A0A7S3VMX6"/>
<dbReference type="EC" id="3.6.4.13" evidence="6"/>
<accession>A0A7S3VMX6</accession>
<dbReference type="Pfam" id="PF13959">
    <property type="entry name" value="CTE_SPB4"/>
    <property type="match status" value="1"/>
</dbReference>
<dbReference type="PROSITE" id="PS51194">
    <property type="entry name" value="HELICASE_CTER"/>
    <property type="match status" value="1"/>
</dbReference>
<comment type="function">
    <text evidence="6">RNA helicase.</text>
</comment>
<feature type="region of interest" description="Disordered" evidence="7">
    <location>
        <begin position="760"/>
        <end position="903"/>
    </location>
</feature>
<dbReference type="EMBL" id="HBIP01019578">
    <property type="protein sequence ID" value="CAE0496549.1"/>
    <property type="molecule type" value="Transcribed_RNA"/>
</dbReference>
<feature type="compositionally biased region" description="Low complexity" evidence="7">
    <location>
        <begin position="658"/>
        <end position="668"/>
    </location>
</feature>
<feature type="compositionally biased region" description="Gly residues" evidence="7">
    <location>
        <begin position="881"/>
        <end position="890"/>
    </location>
</feature>
<dbReference type="PROSITE" id="PS51192">
    <property type="entry name" value="HELICASE_ATP_BIND_1"/>
    <property type="match status" value="1"/>
</dbReference>
<evidence type="ECO:0000256" key="3">
    <source>
        <dbReference type="ARBA" id="ARBA00022806"/>
    </source>
</evidence>
<protein>
    <recommendedName>
        <fullName evidence="6">ATP-dependent RNA helicase</fullName>
        <ecNumber evidence="6">3.6.4.13</ecNumber>
    </recommendedName>
</protein>
<proteinExistence type="inferred from homology"/>
<feature type="region of interest" description="Disordered" evidence="7">
    <location>
        <begin position="1"/>
        <end position="58"/>
    </location>
</feature>
<feature type="compositionally biased region" description="Acidic residues" evidence="7">
    <location>
        <begin position="578"/>
        <end position="591"/>
    </location>
</feature>
<dbReference type="Gene3D" id="3.40.50.300">
    <property type="entry name" value="P-loop containing nucleotide triphosphate hydrolases"/>
    <property type="match status" value="2"/>
</dbReference>
<evidence type="ECO:0000313" key="10">
    <source>
        <dbReference type="EMBL" id="CAE0496549.1"/>
    </source>
</evidence>
<comment type="catalytic activity">
    <reaction evidence="6">
        <text>ATP + H2O = ADP + phosphate + H(+)</text>
        <dbReference type="Rhea" id="RHEA:13065"/>
        <dbReference type="ChEBI" id="CHEBI:15377"/>
        <dbReference type="ChEBI" id="CHEBI:15378"/>
        <dbReference type="ChEBI" id="CHEBI:30616"/>
        <dbReference type="ChEBI" id="CHEBI:43474"/>
        <dbReference type="ChEBI" id="CHEBI:456216"/>
        <dbReference type="EC" id="3.6.4.13"/>
    </reaction>
</comment>
<feature type="region of interest" description="Disordered" evidence="7">
    <location>
        <begin position="525"/>
        <end position="681"/>
    </location>
</feature>
<dbReference type="CDD" id="cd17941">
    <property type="entry name" value="DEADc_DDX10"/>
    <property type="match status" value="1"/>
</dbReference>
<dbReference type="InterPro" id="IPR011545">
    <property type="entry name" value="DEAD/DEAH_box_helicase_dom"/>
</dbReference>
<reference evidence="10" key="1">
    <citation type="submission" date="2021-01" db="EMBL/GenBank/DDBJ databases">
        <authorList>
            <person name="Corre E."/>
            <person name="Pelletier E."/>
            <person name="Niang G."/>
            <person name="Scheremetjew M."/>
            <person name="Finn R."/>
            <person name="Kale V."/>
            <person name="Holt S."/>
            <person name="Cochrane G."/>
            <person name="Meng A."/>
            <person name="Brown T."/>
            <person name="Cohen L."/>
        </authorList>
    </citation>
    <scope>NUCLEOTIDE SEQUENCE</scope>
    <source>
        <strain evidence="10">CCMP1320</strain>
    </source>
</reference>
<dbReference type="SUPFAM" id="SSF52540">
    <property type="entry name" value="P-loop containing nucleoside triphosphate hydrolases"/>
    <property type="match status" value="1"/>
</dbReference>
<dbReference type="GO" id="GO:0016787">
    <property type="term" value="F:hydrolase activity"/>
    <property type="evidence" value="ECO:0007669"/>
    <property type="project" value="UniProtKB-KW"/>
</dbReference>
<name>A0A7S3VMX6_DUNTE</name>
<evidence type="ECO:0000256" key="2">
    <source>
        <dbReference type="ARBA" id="ARBA00022801"/>
    </source>
</evidence>
<evidence type="ECO:0000259" key="9">
    <source>
        <dbReference type="PROSITE" id="PS51194"/>
    </source>
</evidence>
<dbReference type="InterPro" id="IPR014001">
    <property type="entry name" value="Helicase_ATP-bd"/>
</dbReference>